<evidence type="ECO:0000313" key="2">
    <source>
        <dbReference type="Proteomes" id="UP000011996"/>
    </source>
</evidence>
<reference evidence="1 2" key="1">
    <citation type="journal article" date="2013" name="Mar. Genomics">
        <title>Expression of sulfatases in Rhodopirellula baltica and the diversity of sulfatases in the genus Rhodopirellula.</title>
        <authorList>
            <person name="Wegner C.E."/>
            <person name="Richter-Heitmann T."/>
            <person name="Klindworth A."/>
            <person name="Klockow C."/>
            <person name="Richter M."/>
            <person name="Achstetter T."/>
            <person name="Glockner F.O."/>
            <person name="Harder J."/>
        </authorList>
    </citation>
    <scope>NUCLEOTIDE SEQUENCE [LARGE SCALE GENOMIC DNA]</scope>
    <source>
        <strain evidence="1 2">SH398</strain>
    </source>
</reference>
<sequence>MVQFTIWLKSERAENRKLKDTRFTAGDWKQAGMRSPGLLLEHFTQKHFTKNQNFLQN</sequence>
<accession>M5SCB3</accession>
<gene>
    <name evidence="1" type="ORF">RESH_05615</name>
</gene>
<organism evidence="1 2">
    <name type="scientific">Rhodopirellula europaea SH398</name>
    <dbReference type="NCBI Taxonomy" id="1263868"/>
    <lineage>
        <taxon>Bacteria</taxon>
        <taxon>Pseudomonadati</taxon>
        <taxon>Planctomycetota</taxon>
        <taxon>Planctomycetia</taxon>
        <taxon>Pirellulales</taxon>
        <taxon>Pirellulaceae</taxon>
        <taxon>Rhodopirellula</taxon>
    </lineage>
</organism>
<protein>
    <submittedName>
        <fullName evidence="1">Uncharacterized protein</fullName>
    </submittedName>
</protein>
<dbReference type="EMBL" id="ANOF01000184">
    <property type="protein sequence ID" value="EMI23769.1"/>
    <property type="molecule type" value="Genomic_DNA"/>
</dbReference>
<comment type="caution">
    <text evidence="1">The sequence shown here is derived from an EMBL/GenBank/DDBJ whole genome shotgun (WGS) entry which is preliminary data.</text>
</comment>
<dbReference type="AlphaFoldDB" id="M5SCB3"/>
<evidence type="ECO:0000313" key="1">
    <source>
        <dbReference type="EMBL" id="EMI23769.1"/>
    </source>
</evidence>
<name>M5SCB3_9BACT</name>
<dbReference type="Proteomes" id="UP000011996">
    <property type="component" value="Unassembled WGS sequence"/>
</dbReference>
<proteinExistence type="predicted"/>